<dbReference type="Proteomes" id="UP000003586">
    <property type="component" value="Chromosome"/>
</dbReference>
<dbReference type="PANTHER" id="PTHR39328:SF1">
    <property type="entry name" value="BLL2871 PROTEIN"/>
    <property type="match status" value="1"/>
</dbReference>
<dbReference type="eggNOG" id="COG3342">
    <property type="taxonomic scope" value="Bacteria"/>
</dbReference>
<gene>
    <name evidence="1" type="ORF">NIASO_09810</name>
</gene>
<dbReference type="RefSeq" id="WP_008584193.1">
    <property type="nucleotide sequence ID" value="NZ_CP007035.1"/>
</dbReference>
<evidence type="ECO:0008006" key="3">
    <source>
        <dbReference type="Google" id="ProtNLM"/>
    </source>
</evidence>
<dbReference type="STRING" id="929713.NIASO_09810"/>
<dbReference type="KEGG" id="nso:NIASO_09810"/>
<evidence type="ECO:0000313" key="1">
    <source>
        <dbReference type="EMBL" id="AHF15367.1"/>
    </source>
</evidence>
<reference evidence="1 2" key="1">
    <citation type="submission" date="2013-12" db="EMBL/GenBank/DDBJ databases">
        <authorList>
            <consortium name="DOE Joint Genome Institute"/>
            <person name="Eisen J."/>
            <person name="Huntemann M."/>
            <person name="Han J."/>
            <person name="Chen A."/>
            <person name="Kyrpides N."/>
            <person name="Mavromatis K."/>
            <person name="Markowitz V."/>
            <person name="Palaniappan K."/>
            <person name="Ivanova N."/>
            <person name="Schaumberg A."/>
            <person name="Pati A."/>
            <person name="Liolios K."/>
            <person name="Nordberg H.P."/>
            <person name="Cantor M.N."/>
            <person name="Hua S.X."/>
            <person name="Woyke T."/>
        </authorList>
    </citation>
    <scope>NUCLEOTIDE SEQUENCE [LARGE SCALE GENOMIC DNA]</scope>
    <source>
        <strain evidence="2">DSM 19437</strain>
    </source>
</reference>
<dbReference type="PANTHER" id="PTHR39328">
    <property type="entry name" value="BLL2871 PROTEIN"/>
    <property type="match status" value="1"/>
</dbReference>
<name>W0EX63_9BACT</name>
<protein>
    <recommendedName>
        <fullName evidence="3">DUF1028 domain-containing protein</fullName>
    </recommendedName>
</protein>
<evidence type="ECO:0000313" key="2">
    <source>
        <dbReference type="Proteomes" id="UP000003586"/>
    </source>
</evidence>
<keyword evidence="2" id="KW-1185">Reference proteome</keyword>
<dbReference type="AlphaFoldDB" id="W0EX63"/>
<dbReference type="Gene3D" id="3.60.20.10">
    <property type="entry name" value="Glutamine Phosphoribosylpyrophosphate, subunit 1, domain 1"/>
    <property type="match status" value="1"/>
</dbReference>
<dbReference type="InterPro" id="IPR010430">
    <property type="entry name" value="DUF1028"/>
</dbReference>
<accession>W0EX63</accession>
<dbReference type="EMBL" id="CP007035">
    <property type="protein sequence ID" value="AHF15367.1"/>
    <property type="molecule type" value="Genomic_DNA"/>
</dbReference>
<organism evidence="1 2">
    <name type="scientific">Niabella soli DSM 19437</name>
    <dbReference type="NCBI Taxonomy" id="929713"/>
    <lineage>
        <taxon>Bacteria</taxon>
        <taxon>Pseudomonadati</taxon>
        <taxon>Bacteroidota</taxon>
        <taxon>Chitinophagia</taxon>
        <taxon>Chitinophagales</taxon>
        <taxon>Chitinophagaceae</taxon>
        <taxon>Niabella</taxon>
    </lineage>
</organism>
<dbReference type="SUPFAM" id="SSF56235">
    <property type="entry name" value="N-terminal nucleophile aminohydrolases (Ntn hydrolases)"/>
    <property type="match status" value="1"/>
</dbReference>
<dbReference type="Pfam" id="PF06267">
    <property type="entry name" value="DUF1028"/>
    <property type="match status" value="1"/>
</dbReference>
<sequence>MKKATIKKRVNHGLLTVLLLCTLVGYAHATWSIIIIDPKTKAIGIAGASCTYSVYGIGAIAPGKGAIVVQAMSNNSARAKGLQMILADASPDEILAAIKDPEFDPEAQQYAVICANYLEHPVTYTGMKTTSDKGAFVAKGIAVQGNTLADQAELKAVLRAAIKAQKRALPIEEVLMLAMEAGAELGGDKRCGSRKAASAFLTVARPGDPADHPYLNLVIYGTNEKVNAVEALRNKFDQWKSIKDK</sequence>
<proteinExistence type="predicted"/>
<dbReference type="HOGENOM" id="CLU_1037293_0_0_10"/>
<dbReference type="OrthoDB" id="9790012at2"/>
<dbReference type="InterPro" id="IPR029055">
    <property type="entry name" value="Ntn_hydrolases_N"/>
</dbReference>